<name>A0A7I8LDE4_SPIIN</name>
<dbReference type="GO" id="GO:0005634">
    <property type="term" value="C:nucleus"/>
    <property type="evidence" value="ECO:0007669"/>
    <property type="project" value="TreeGrafter"/>
</dbReference>
<evidence type="ECO:0000256" key="5">
    <source>
        <dbReference type="ARBA" id="ARBA00023015"/>
    </source>
</evidence>
<evidence type="ECO:0000313" key="10">
    <source>
        <dbReference type="EMBL" id="CAA7407870.1"/>
    </source>
</evidence>
<feature type="region of interest" description="Disordered" evidence="8">
    <location>
        <begin position="143"/>
        <end position="162"/>
    </location>
</feature>
<evidence type="ECO:0000256" key="8">
    <source>
        <dbReference type="SAM" id="MobiDB-lite"/>
    </source>
</evidence>
<dbReference type="InterPro" id="IPR044653">
    <property type="entry name" value="AZF1/2/3-like"/>
</dbReference>
<protein>
    <recommendedName>
        <fullName evidence="9">C2H2-type domain-containing protein</fullName>
    </recommendedName>
</protein>
<dbReference type="PROSITE" id="PS00028">
    <property type="entry name" value="ZINC_FINGER_C2H2_1"/>
    <property type="match status" value="2"/>
</dbReference>
<keyword evidence="3 7" id="KW-0863">Zinc-finger</keyword>
<evidence type="ECO:0000256" key="7">
    <source>
        <dbReference type="PROSITE-ProRule" id="PRU00042"/>
    </source>
</evidence>
<feature type="region of interest" description="Disordered" evidence="8">
    <location>
        <begin position="38"/>
        <end position="99"/>
    </location>
</feature>
<reference evidence="10" key="1">
    <citation type="submission" date="2020-02" db="EMBL/GenBank/DDBJ databases">
        <authorList>
            <person name="Scholz U."/>
            <person name="Mascher M."/>
            <person name="Fiebig A."/>
        </authorList>
    </citation>
    <scope>NUCLEOTIDE SEQUENCE</scope>
</reference>
<keyword evidence="11" id="KW-1185">Reference proteome</keyword>
<dbReference type="GO" id="GO:0000976">
    <property type="term" value="F:transcription cis-regulatory region binding"/>
    <property type="evidence" value="ECO:0007669"/>
    <property type="project" value="TreeGrafter"/>
</dbReference>
<dbReference type="SUPFAM" id="SSF57667">
    <property type="entry name" value="beta-beta-alpha zinc fingers"/>
    <property type="match status" value="1"/>
</dbReference>
<evidence type="ECO:0000256" key="3">
    <source>
        <dbReference type="ARBA" id="ARBA00022771"/>
    </source>
</evidence>
<keyword evidence="4" id="KW-0862">Zinc</keyword>
<feature type="compositionally biased region" description="Basic and acidic residues" evidence="8">
    <location>
        <begin position="241"/>
        <end position="264"/>
    </location>
</feature>
<evidence type="ECO:0000256" key="6">
    <source>
        <dbReference type="ARBA" id="ARBA00023163"/>
    </source>
</evidence>
<dbReference type="AlphaFoldDB" id="A0A7I8LDE4"/>
<dbReference type="PANTHER" id="PTHR45988">
    <property type="entry name" value="C2H2 TYPE ZINC FINGER TRANSCRIPTION FACTOR FAMILY-RELATED"/>
    <property type="match status" value="1"/>
</dbReference>
<feature type="domain" description="C2H2-type" evidence="9">
    <location>
        <begin position="181"/>
        <end position="203"/>
    </location>
</feature>
<dbReference type="GO" id="GO:0003700">
    <property type="term" value="F:DNA-binding transcription factor activity"/>
    <property type="evidence" value="ECO:0007669"/>
    <property type="project" value="InterPro"/>
</dbReference>
<feature type="region of interest" description="Disordered" evidence="8">
    <location>
        <begin position="225"/>
        <end position="287"/>
    </location>
</feature>
<dbReference type="OrthoDB" id="773799at2759"/>
<dbReference type="GO" id="GO:0008270">
    <property type="term" value="F:zinc ion binding"/>
    <property type="evidence" value="ECO:0007669"/>
    <property type="project" value="UniProtKB-KW"/>
</dbReference>
<feature type="compositionally biased region" description="Polar residues" evidence="8">
    <location>
        <begin position="42"/>
        <end position="52"/>
    </location>
</feature>
<dbReference type="PANTHER" id="PTHR45988:SF1">
    <property type="entry name" value="ZINC FINGER PROTEIN AZF2"/>
    <property type="match status" value="1"/>
</dbReference>
<dbReference type="PROSITE" id="PS50157">
    <property type="entry name" value="ZINC_FINGER_C2H2_2"/>
    <property type="match status" value="2"/>
</dbReference>
<dbReference type="EMBL" id="LR746277">
    <property type="protein sequence ID" value="CAA7407870.1"/>
    <property type="molecule type" value="Genomic_DNA"/>
</dbReference>
<feature type="compositionally biased region" description="Basic and acidic residues" evidence="8">
    <location>
        <begin position="54"/>
        <end position="69"/>
    </location>
</feature>
<keyword evidence="6" id="KW-0804">Transcription</keyword>
<dbReference type="InterPro" id="IPR036236">
    <property type="entry name" value="Znf_C2H2_sf"/>
</dbReference>
<proteinExistence type="predicted"/>
<sequence length="287" mass="31355">MMDAVFNLLFMANGRYYSYKTPFNFQSRNDPRIEDVQLLSDDGQSSNPTDSTFEPDKMDMCEDRDRSAETPETPVAGHGGSGGEDQSSIFDRKGKRKMKDMEILQEPRAPWGRKMKYGCSSCNKSFHTHQALGGHMASHKKEKQVLDGGGGGGEAEKPASVEEQPVLPTVSGVKKAAMAEHRCDKCGVAFPTGQALGGHKRKHWNGHESSIFSNEAQEISSEIRSRLRLGRSSAVAPSQKDSSEKGEGGELHRSWPAAARDENGKTAAPPGVIDFDLNEQPIEEGES</sequence>
<evidence type="ECO:0000259" key="9">
    <source>
        <dbReference type="PROSITE" id="PS50157"/>
    </source>
</evidence>
<keyword evidence="2" id="KW-0677">Repeat</keyword>
<evidence type="ECO:0000256" key="1">
    <source>
        <dbReference type="ARBA" id="ARBA00022723"/>
    </source>
</evidence>
<evidence type="ECO:0000313" key="11">
    <source>
        <dbReference type="Proteomes" id="UP000663760"/>
    </source>
</evidence>
<dbReference type="Gene3D" id="3.30.160.60">
    <property type="entry name" value="Classic Zinc Finger"/>
    <property type="match status" value="1"/>
</dbReference>
<dbReference type="SMART" id="SM00355">
    <property type="entry name" value="ZnF_C2H2"/>
    <property type="match status" value="2"/>
</dbReference>
<dbReference type="Proteomes" id="UP000663760">
    <property type="component" value="Chromosome 14"/>
</dbReference>
<feature type="domain" description="C2H2-type" evidence="9">
    <location>
        <begin position="117"/>
        <end position="144"/>
    </location>
</feature>
<accession>A0A7I8LDE4</accession>
<evidence type="ECO:0000256" key="2">
    <source>
        <dbReference type="ARBA" id="ARBA00022737"/>
    </source>
</evidence>
<organism evidence="10 11">
    <name type="scientific">Spirodela intermedia</name>
    <name type="common">Intermediate duckweed</name>
    <dbReference type="NCBI Taxonomy" id="51605"/>
    <lineage>
        <taxon>Eukaryota</taxon>
        <taxon>Viridiplantae</taxon>
        <taxon>Streptophyta</taxon>
        <taxon>Embryophyta</taxon>
        <taxon>Tracheophyta</taxon>
        <taxon>Spermatophyta</taxon>
        <taxon>Magnoliopsida</taxon>
        <taxon>Liliopsida</taxon>
        <taxon>Araceae</taxon>
        <taxon>Lemnoideae</taxon>
        <taxon>Spirodela</taxon>
    </lineage>
</organism>
<gene>
    <name evidence="10" type="ORF">SI8410_14018548</name>
</gene>
<dbReference type="Pfam" id="PF13912">
    <property type="entry name" value="zf-C2H2_6"/>
    <property type="match status" value="2"/>
</dbReference>
<evidence type="ECO:0000256" key="4">
    <source>
        <dbReference type="ARBA" id="ARBA00022833"/>
    </source>
</evidence>
<keyword evidence="5" id="KW-0805">Transcription regulation</keyword>
<keyword evidence="1" id="KW-0479">Metal-binding</keyword>
<dbReference type="InterPro" id="IPR013087">
    <property type="entry name" value="Znf_C2H2_type"/>
</dbReference>